<sequence>MKSTLGTIAALLATTTLASAGNLDRSGQSVEILFAPGNLLELSFGYTDPSIEGRENGSTGTTNFIGNVGDNFSTIGAGLKYQINENVSFALIVDEPYGSDVTYPGDPTTTALGGTSAIVDSFALTALGRYKFDNNFSLHGGLRYQEIKANVTLGGLAYAGLNGYNATFAEDGAFGYVVGAAYERPDIALRISLTYNSKIDHDLPTVERIGPAVVNPGSITEVTTPESLNLEFQTGIAQDTLLFGSIRHARYEDVLVRPPVFTGAAGESLTTIDNSTDYEIGIGRRFTDRLSASLAFGFQDSSGDTLVSPLAPTHGAKYVALGASYQVTDQINLSGGVRYTDLGDAQPETGTPDAGRANFDGNSAVSVGFKVGYSF</sequence>
<dbReference type="SUPFAM" id="SSF56935">
    <property type="entry name" value="Porins"/>
    <property type="match status" value="1"/>
</dbReference>
<evidence type="ECO:0000256" key="4">
    <source>
        <dbReference type="ARBA" id="ARBA00022692"/>
    </source>
</evidence>
<keyword evidence="5 8" id="KW-0732">Signal</keyword>
<name>A0A1J0WG64_9RHOB</name>
<keyword evidence="4" id="KW-0812">Transmembrane</keyword>
<feature type="chain" id="PRO_5012181787" description="Transporter" evidence="8">
    <location>
        <begin position="21"/>
        <end position="375"/>
    </location>
</feature>
<protein>
    <recommendedName>
        <fullName evidence="11">Transporter</fullName>
    </recommendedName>
</protein>
<proteinExistence type="inferred from homology"/>
<evidence type="ECO:0000313" key="9">
    <source>
        <dbReference type="EMBL" id="APE43305.1"/>
    </source>
</evidence>
<dbReference type="Proteomes" id="UP000181897">
    <property type="component" value="Chromosome"/>
</dbReference>
<evidence type="ECO:0000256" key="2">
    <source>
        <dbReference type="ARBA" id="ARBA00008163"/>
    </source>
</evidence>
<feature type="signal peptide" evidence="8">
    <location>
        <begin position="1"/>
        <end position="20"/>
    </location>
</feature>
<comment type="subcellular location">
    <subcellularLocation>
        <location evidence="1">Cell outer membrane</location>
        <topology evidence="1">Multi-pass membrane protein</topology>
    </subcellularLocation>
</comment>
<dbReference type="GO" id="GO:0015483">
    <property type="term" value="F:long-chain fatty acid transporting porin activity"/>
    <property type="evidence" value="ECO:0007669"/>
    <property type="project" value="TreeGrafter"/>
</dbReference>
<gene>
    <name evidence="9" type="ORF">BOO69_07635</name>
</gene>
<evidence type="ECO:0000256" key="3">
    <source>
        <dbReference type="ARBA" id="ARBA00022452"/>
    </source>
</evidence>
<accession>A0A1J0WG64</accession>
<evidence type="ECO:0000256" key="6">
    <source>
        <dbReference type="ARBA" id="ARBA00023136"/>
    </source>
</evidence>
<keyword evidence="10" id="KW-1185">Reference proteome</keyword>
<keyword evidence="7" id="KW-0998">Cell outer membrane</keyword>
<dbReference type="PANTHER" id="PTHR35093:SF8">
    <property type="entry name" value="OUTER MEMBRANE PROTEIN NMB0088-RELATED"/>
    <property type="match status" value="1"/>
</dbReference>
<reference evidence="9 10" key="1">
    <citation type="submission" date="2016-11" db="EMBL/GenBank/DDBJ databases">
        <title>Complete genome sequence of Sulfitobacter sp. AM1-D1, a toxic bacteria associated with marine dinoflagellate Alexandrium minutum in East China Sea.</title>
        <authorList>
            <person name="Yang Q."/>
            <person name="Zhang X."/>
            <person name="Tian X."/>
        </authorList>
    </citation>
    <scope>NUCLEOTIDE SEQUENCE [LARGE SCALE GENOMIC DNA]</scope>
    <source>
        <strain evidence="9 10">AM1-D1</strain>
    </source>
</reference>
<evidence type="ECO:0008006" key="11">
    <source>
        <dbReference type="Google" id="ProtNLM"/>
    </source>
</evidence>
<dbReference type="Gene3D" id="2.40.160.60">
    <property type="entry name" value="Outer membrane protein transport protein (OMPP1/FadL/TodX)"/>
    <property type="match status" value="1"/>
</dbReference>
<keyword evidence="3" id="KW-1134">Transmembrane beta strand</keyword>
<dbReference type="Pfam" id="PF03349">
    <property type="entry name" value="Toluene_X"/>
    <property type="match status" value="1"/>
</dbReference>
<evidence type="ECO:0000256" key="5">
    <source>
        <dbReference type="ARBA" id="ARBA00022729"/>
    </source>
</evidence>
<dbReference type="EMBL" id="CP018076">
    <property type="protein sequence ID" value="APE43305.1"/>
    <property type="molecule type" value="Genomic_DNA"/>
</dbReference>
<dbReference type="STRING" id="1917485.BOO69_07635"/>
<comment type="similarity">
    <text evidence="2">Belongs to the OmpP1/FadL family.</text>
</comment>
<dbReference type="OrthoDB" id="6679728at2"/>
<evidence type="ECO:0000256" key="7">
    <source>
        <dbReference type="ARBA" id="ARBA00023237"/>
    </source>
</evidence>
<dbReference type="RefSeq" id="WP_071971639.1">
    <property type="nucleotide sequence ID" value="NZ_CP018076.1"/>
</dbReference>
<dbReference type="PANTHER" id="PTHR35093">
    <property type="entry name" value="OUTER MEMBRANE PROTEIN NMB0088-RELATED"/>
    <property type="match status" value="1"/>
</dbReference>
<dbReference type="GO" id="GO:0009279">
    <property type="term" value="C:cell outer membrane"/>
    <property type="evidence" value="ECO:0007669"/>
    <property type="project" value="UniProtKB-SubCell"/>
</dbReference>
<evidence type="ECO:0000256" key="8">
    <source>
        <dbReference type="SAM" id="SignalP"/>
    </source>
</evidence>
<evidence type="ECO:0000256" key="1">
    <source>
        <dbReference type="ARBA" id="ARBA00004571"/>
    </source>
</evidence>
<dbReference type="InterPro" id="IPR005017">
    <property type="entry name" value="OMPP1/FadL/TodX"/>
</dbReference>
<dbReference type="KEGG" id="suam:BOO69_07635"/>
<keyword evidence="6" id="KW-0472">Membrane</keyword>
<dbReference type="AlphaFoldDB" id="A0A1J0WG64"/>
<organism evidence="9 10">
    <name type="scientific">Sulfitobacter alexandrii</name>
    <dbReference type="NCBI Taxonomy" id="1917485"/>
    <lineage>
        <taxon>Bacteria</taxon>
        <taxon>Pseudomonadati</taxon>
        <taxon>Pseudomonadota</taxon>
        <taxon>Alphaproteobacteria</taxon>
        <taxon>Rhodobacterales</taxon>
        <taxon>Roseobacteraceae</taxon>
        <taxon>Sulfitobacter</taxon>
    </lineage>
</organism>
<evidence type="ECO:0000313" key="10">
    <source>
        <dbReference type="Proteomes" id="UP000181897"/>
    </source>
</evidence>